<dbReference type="Gene3D" id="2.130.10.10">
    <property type="entry name" value="YVTN repeat-like/Quinoprotein amine dehydrogenase"/>
    <property type="match status" value="3"/>
</dbReference>
<dbReference type="InterPro" id="IPR015943">
    <property type="entry name" value="WD40/YVTN_repeat-like_dom_sf"/>
</dbReference>
<evidence type="ECO:0000313" key="10">
    <source>
        <dbReference type="Proteomes" id="UP001302126"/>
    </source>
</evidence>
<keyword evidence="10" id="KW-1185">Reference proteome</keyword>
<evidence type="ECO:0000259" key="7">
    <source>
        <dbReference type="Pfam" id="PF10433"/>
    </source>
</evidence>
<feature type="compositionally biased region" description="Basic and acidic residues" evidence="5">
    <location>
        <begin position="99"/>
        <end position="117"/>
    </location>
</feature>
<proteinExistence type="inferred from homology"/>
<feature type="domain" description="RSE1/DDB1/CPSF1 first beta-propeller" evidence="7">
    <location>
        <begin position="12"/>
        <end position="381"/>
    </location>
</feature>
<comment type="similarity">
    <text evidence="2">Belongs to the DDB1 family.</text>
</comment>
<accession>A0AAN6WW31</accession>
<dbReference type="InterPro" id="IPR058543">
    <property type="entry name" value="Beta-prop_RSE1/DDB1/CPSF1_2nd"/>
</dbReference>
<sequence length="1177" mass="130154">MAYIAPIHRPSSVRHALQTNLLSPDEDCLVVSRTNRLEIWRLSEEGALSLFRSKPVNGTITILQKLRPKDHPLDLLLVGTDRFEYFTLAWNPLTNQLDTIKDPDREPGEQHMRDSQSQDRAIVDPLGRFVALHLWEGVLTILKLGSRRTNATNLEWLGQIRLSELFIKASTFLHSETGHPRIAFLYQSRADASADYKLATYRLTSDDKNTVPSEFNPDKHREIDIDVKDAGAAMLIPVRKVEDEVKRHHFRNVESAKAHLGGLIVVGETRLLYIDDQTKIQVQSPLKKANIFVAWAEYNATNYFLADDYGGLHLLSIDHSGMEVQKMEVVKLANTPRASELVYLPAQNLLFLASHYGHSQLFRADLLNPEPAQRMQLVQTLANIGPIMDFAVMDMGSTTRGGVGDGQQEEELGNEYSSGQARIVAGSGVYKDGSLKSVRSGVGLEDVGILAELPHTRRLFSLRSYGSQRTNTLVVSFFTETRVFQFDPQGEVEELESFAGLDLGVETLLAMELSNGQLLQVTPKAARLLDPESGVTISTWEPQGGDNNSIITHVSANNEAVLLSIGGTSLVSIAIRPNELHLNHQTAISEQDSVACLHVPPQIRGIGVVGFWSSGTVSIVDLQTLDPVHGETLRDGPDDASVPRDVVLVQVLPPSVSGPTLFIAMQDGYVVTFNVSLSTSELSSKKRVILGTQQARLHLLPPQQAEDFYSIFVTTEHPSLIYGEEGRIVYSATTANDATFICPFDSEAYPDSIIVASDSQIKISQIDRTRQAHIQDLPMGESVRRIAYSPKERVFGLGCIKREIIDGEEIVQSSFKLVDEVIFQRVGKEFPLETLSYTEIVETVIRAELTDSYGNPAERFLVGTSFAPDPDYAVNTDNRGRILVFGIDDNREPYLVLSHPLKGVCRCLAVMEGNLIVAGLSKTVVVAKYEETSTTTATLEMIRSFRTATCPVQIEVKGNIIGIADLMKSLTLVEYIPASTENKKTTPAALVEVAKHGHAVSATALCHIAGEDWLEADERGNLILLQRNPEGVTNEDKKALRITAEMNLGEMVNRIRGVQVKTGEGAMVVPRAFLGTVEGGIYLFGTIAPHAQDLLLRFQERLMTSKVVRTAGDIDIKGYRAFRNGERTGSEPLRFLDGEFLERFLDLDEGTQREVCEGLGPTVEGMRSMVEELRRMH</sequence>
<feature type="domain" description="RSE1/DDB1/CPSF1 second beta-propeller" evidence="8">
    <location>
        <begin position="450"/>
        <end position="766"/>
    </location>
</feature>
<dbReference type="GO" id="GO:0005634">
    <property type="term" value="C:nucleus"/>
    <property type="evidence" value="ECO:0007669"/>
    <property type="project" value="UniProtKB-SubCell"/>
</dbReference>
<evidence type="ECO:0000256" key="5">
    <source>
        <dbReference type="SAM" id="MobiDB-lite"/>
    </source>
</evidence>
<dbReference type="InterPro" id="IPR018846">
    <property type="entry name" value="Beta-prop_RSE1/DDB1/CPSF1_1st"/>
</dbReference>
<evidence type="ECO:0000256" key="4">
    <source>
        <dbReference type="ARBA" id="ARBA00023242"/>
    </source>
</evidence>
<evidence type="ECO:0000259" key="6">
    <source>
        <dbReference type="Pfam" id="PF03178"/>
    </source>
</evidence>
<dbReference type="InterPro" id="IPR011047">
    <property type="entry name" value="Quinoprotein_ADH-like_sf"/>
</dbReference>
<dbReference type="Proteomes" id="UP001302126">
    <property type="component" value="Unassembled WGS sequence"/>
</dbReference>
<evidence type="ECO:0000256" key="2">
    <source>
        <dbReference type="ARBA" id="ARBA00007453"/>
    </source>
</evidence>
<dbReference type="AlphaFoldDB" id="A0AAN6WW31"/>
<reference evidence="9" key="2">
    <citation type="submission" date="2023-05" db="EMBL/GenBank/DDBJ databases">
        <authorList>
            <consortium name="Lawrence Berkeley National Laboratory"/>
            <person name="Steindorff A."/>
            <person name="Hensen N."/>
            <person name="Bonometti L."/>
            <person name="Westerberg I."/>
            <person name="Brannstrom I.O."/>
            <person name="Guillou S."/>
            <person name="Cros-Aarteil S."/>
            <person name="Calhoun S."/>
            <person name="Haridas S."/>
            <person name="Kuo A."/>
            <person name="Mondo S."/>
            <person name="Pangilinan J."/>
            <person name="Riley R."/>
            <person name="Labutti K."/>
            <person name="Andreopoulos B."/>
            <person name="Lipzen A."/>
            <person name="Chen C."/>
            <person name="Yanf M."/>
            <person name="Daum C."/>
            <person name="Ng V."/>
            <person name="Clum A."/>
            <person name="Ohm R."/>
            <person name="Martin F."/>
            <person name="Silar P."/>
            <person name="Natvig D."/>
            <person name="Lalanne C."/>
            <person name="Gautier V."/>
            <person name="Ament-Velasquez S.L."/>
            <person name="Kruys A."/>
            <person name="Hutchinson M.I."/>
            <person name="Powell A.J."/>
            <person name="Barry K."/>
            <person name="Miller A.N."/>
            <person name="Grigoriev I.V."/>
            <person name="Debuchy R."/>
            <person name="Gladieux P."/>
            <person name="Thoren M.H."/>
            <person name="Johannesson H."/>
        </authorList>
    </citation>
    <scope>NUCLEOTIDE SEQUENCE</scope>
    <source>
        <strain evidence="9">PSN309</strain>
    </source>
</reference>
<dbReference type="Pfam" id="PF03178">
    <property type="entry name" value="CPSF_A"/>
    <property type="match status" value="1"/>
</dbReference>
<feature type="region of interest" description="Disordered" evidence="5">
    <location>
        <begin position="99"/>
        <end position="118"/>
    </location>
</feature>
<dbReference type="InterPro" id="IPR050358">
    <property type="entry name" value="RSE1/DDB1/CFT1"/>
</dbReference>
<evidence type="ECO:0000256" key="3">
    <source>
        <dbReference type="ARBA" id="ARBA00014577"/>
    </source>
</evidence>
<dbReference type="GO" id="GO:0003676">
    <property type="term" value="F:nucleic acid binding"/>
    <property type="evidence" value="ECO:0007669"/>
    <property type="project" value="InterPro"/>
</dbReference>
<dbReference type="Gene3D" id="1.10.150.910">
    <property type="match status" value="1"/>
</dbReference>
<dbReference type="SUPFAM" id="SSF101908">
    <property type="entry name" value="Putative isomerase YbhE"/>
    <property type="match status" value="1"/>
</dbReference>
<dbReference type="InterPro" id="IPR004871">
    <property type="entry name" value="RSE1/DDB1/CPSF1_C"/>
</dbReference>
<protein>
    <recommendedName>
        <fullName evidence="3">DNA damage-binding protein 1</fullName>
    </recommendedName>
</protein>
<comment type="subcellular location">
    <subcellularLocation>
        <location evidence="1">Nucleus</location>
    </subcellularLocation>
</comment>
<keyword evidence="4" id="KW-0539">Nucleus</keyword>
<evidence type="ECO:0000256" key="1">
    <source>
        <dbReference type="ARBA" id="ARBA00004123"/>
    </source>
</evidence>
<dbReference type="Pfam" id="PF23726">
    <property type="entry name" value="Beta-prop_RSE1_2nd"/>
    <property type="match status" value="1"/>
</dbReference>
<dbReference type="SUPFAM" id="SSF50998">
    <property type="entry name" value="Quinoprotein alcohol dehydrogenase-like"/>
    <property type="match status" value="1"/>
</dbReference>
<dbReference type="EMBL" id="MU864375">
    <property type="protein sequence ID" value="KAK4189483.1"/>
    <property type="molecule type" value="Genomic_DNA"/>
</dbReference>
<feature type="domain" description="RSE1/DDB1/CPSF1 C-terminal" evidence="6">
    <location>
        <begin position="812"/>
        <end position="1146"/>
    </location>
</feature>
<comment type="caution">
    <text evidence="9">The sequence shown here is derived from an EMBL/GenBank/DDBJ whole genome shotgun (WGS) entry which is preliminary data.</text>
</comment>
<organism evidence="9 10">
    <name type="scientific">Podospora australis</name>
    <dbReference type="NCBI Taxonomy" id="1536484"/>
    <lineage>
        <taxon>Eukaryota</taxon>
        <taxon>Fungi</taxon>
        <taxon>Dikarya</taxon>
        <taxon>Ascomycota</taxon>
        <taxon>Pezizomycotina</taxon>
        <taxon>Sordariomycetes</taxon>
        <taxon>Sordariomycetidae</taxon>
        <taxon>Sordariales</taxon>
        <taxon>Podosporaceae</taxon>
        <taxon>Podospora</taxon>
    </lineage>
</organism>
<gene>
    <name evidence="9" type="ORF">QBC35DRAFT_493312</name>
</gene>
<dbReference type="Pfam" id="PF10433">
    <property type="entry name" value="Beta-prop_RSE1_1st"/>
    <property type="match status" value="1"/>
</dbReference>
<evidence type="ECO:0000259" key="8">
    <source>
        <dbReference type="Pfam" id="PF23726"/>
    </source>
</evidence>
<dbReference type="PANTHER" id="PTHR10644">
    <property type="entry name" value="DNA REPAIR/RNA PROCESSING CPSF FAMILY"/>
    <property type="match status" value="1"/>
</dbReference>
<name>A0AAN6WW31_9PEZI</name>
<reference evidence="9" key="1">
    <citation type="journal article" date="2023" name="Mol. Phylogenet. Evol.">
        <title>Genome-scale phylogeny and comparative genomics of the fungal order Sordariales.</title>
        <authorList>
            <person name="Hensen N."/>
            <person name="Bonometti L."/>
            <person name="Westerberg I."/>
            <person name="Brannstrom I.O."/>
            <person name="Guillou S."/>
            <person name="Cros-Aarteil S."/>
            <person name="Calhoun S."/>
            <person name="Haridas S."/>
            <person name="Kuo A."/>
            <person name="Mondo S."/>
            <person name="Pangilinan J."/>
            <person name="Riley R."/>
            <person name="LaButti K."/>
            <person name="Andreopoulos B."/>
            <person name="Lipzen A."/>
            <person name="Chen C."/>
            <person name="Yan M."/>
            <person name="Daum C."/>
            <person name="Ng V."/>
            <person name="Clum A."/>
            <person name="Steindorff A."/>
            <person name="Ohm R.A."/>
            <person name="Martin F."/>
            <person name="Silar P."/>
            <person name="Natvig D.O."/>
            <person name="Lalanne C."/>
            <person name="Gautier V."/>
            <person name="Ament-Velasquez S.L."/>
            <person name="Kruys A."/>
            <person name="Hutchinson M.I."/>
            <person name="Powell A.J."/>
            <person name="Barry K."/>
            <person name="Miller A.N."/>
            <person name="Grigoriev I.V."/>
            <person name="Debuchy R."/>
            <person name="Gladieux P."/>
            <person name="Hiltunen Thoren M."/>
            <person name="Johannesson H."/>
        </authorList>
    </citation>
    <scope>NUCLEOTIDE SEQUENCE</scope>
    <source>
        <strain evidence="9">PSN309</strain>
    </source>
</reference>
<evidence type="ECO:0000313" key="9">
    <source>
        <dbReference type="EMBL" id="KAK4189483.1"/>
    </source>
</evidence>